<sequence>MDNNKIINNKITKKIDFNIKEIKEDKFSTNEIIGIANKYDVVDYHNDITDYKSFENDLKMVKLCLCFYLIITKKFWVLQI</sequence>
<reference evidence="1 2" key="1">
    <citation type="submission" date="2022-04" db="EMBL/GenBank/DDBJ databases">
        <title>Whole genome of Spiroplasma citri.</title>
        <authorList>
            <person name="Khanchezar A."/>
            <person name="Izadpanah K."/>
            <person name="Taghavi M."/>
            <person name="Ghorbani A."/>
            <person name="Beven L."/>
        </authorList>
    </citation>
    <scope>NUCLEOTIDE SEQUENCE [LARGE SCALE GENOMIC DNA]</scope>
    <source>
        <strain evidence="1 2">D4</strain>
    </source>
</reference>
<organism evidence="1 2">
    <name type="scientific">Spiroplasma citri</name>
    <dbReference type="NCBI Taxonomy" id="2133"/>
    <lineage>
        <taxon>Bacteria</taxon>
        <taxon>Bacillati</taxon>
        <taxon>Mycoplasmatota</taxon>
        <taxon>Mollicutes</taxon>
        <taxon>Entomoplasmatales</taxon>
        <taxon>Spiroplasmataceae</taxon>
        <taxon>Spiroplasma</taxon>
    </lineage>
</organism>
<protein>
    <submittedName>
        <fullName evidence="1">Uncharacterized protein</fullName>
    </submittedName>
</protein>
<dbReference type="AlphaFoldDB" id="A0AAX3SXH4"/>
<keyword evidence="2" id="KW-1185">Reference proteome</keyword>
<gene>
    <name evidence="1" type="ORF">M0C40_07960</name>
</gene>
<name>A0AAX3SXH4_SPICI</name>
<dbReference type="Proteomes" id="UP001214629">
    <property type="component" value="Chromosome"/>
</dbReference>
<accession>A0AAX3SXH4</accession>
<proteinExistence type="predicted"/>
<dbReference type="RefSeq" id="WP_277938434.1">
    <property type="nucleotide sequence ID" value="NZ_CP096246.1"/>
</dbReference>
<dbReference type="EMBL" id="CP096246">
    <property type="protein sequence ID" value="WFG96024.1"/>
    <property type="molecule type" value="Genomic_DNA"/>
</dbReference>
<evidence type="ECO:0000313" key="1">
    <source>
        <dbReference type="EMBL" id="WFG96024.1"/>
    </source>
</evidence>
<evidence type="ECO:0000313" key="2">
    <source>
        <dbReference type="Proteomes" id="UP001214629"/>
    </source>
</evidence>